<dbReference type="EMBL" id="JADPIE010000010">
    <property type="protein sequence ID" value="MBF8438179.1"/>
    <property type="molecule type" value="Genomic_DNA"/>
</dbReference>
<dbReference type="Gene3D" id="3.20.20.480">
    <property type="entry name" value="Trimethylamine methyltransferase-like"/>
    <property type="match status" value="1"/>
</dbReference>
<dbReference type="GO" id="GO:0008168">
    <property type="term" value="F:methyltransferase activity"/>
    <property type="evidence" value="ECO:0007669"/>
    <property type="project" value="UniProtKB-KW"/>
</dbReference>
<reference evidence="5" key="1">
    <citation type="submission" date="2020-11" db="EMBL/GenBank/DDBJ databases">
        <title>Halonatronomonas betainensis gen. nov., sp. nov. a novel haloalkaliphilic representative of the family Halanaerobiacae capable of betaine degradation.</title>
        <authorList>
            <person name="Boltyanskaya Y."/>
            <person name="Kevbrin V."/>
            <person name="Detkova E."/>
            <person name="Grouzdev D.S."/>
            <person name="Koziaeva V."/>
            <person name="Zhilina T."/>
        </authorList>
    </citation>
    <scope>NUCLEOTIDE SEQUENCE</scope>
    <source>
        <strain evidence="5">Z-7014</strain>
    </source>
</reference>
<gene>
    <name evidence="5" type="ORF">I0Q91_13885</name>
</gene>
<keyword evidence="2 5" id="KW-0489">Methyltransferase</keyword>
<evidence type="ECO:0000313" key="5">
    <source>
        <dbReference type="EMBL" id="MBF8438179.1"/>
    </source>
</evidence>
<sequence length="472" mass="52087">MIKRSRAGLDIFSEKDLEKIHEATLEVLEKAGVEIMSDEAREIFKSAGVKVNEKSVHLTQKDLDEYLNLAPEKFTLYARNEQNNVEIGGNNTVLAPGYGSPFVMDYPEMNRRESKYDDYIKFTKLAQASDNIDVVGGVLVEPTDIDDKIRHGKMLEAAVKYSDKCLMGSAMGAKKAQESLEMAAIVFESEEFVRSHPVLISLINTNSPLTIDERMSDALMVHSKNKQAMVIASLSMTGTTSPTTLPASLVQQNAEILTGIVLTQLINPGTPVIYGSASSVVDLKKADLALGSPETVKMFNGTAQMARYYGIPSRGGGALTDSLFPDAQAGYESMLNIMSAVNNGFNFILHAAGLLENYMSMSYEKFIIDDEVCGIVNNVAEGLIVDEDQLAVDEIIEIGAGGNYISTDHTFSHMKDMRMPLLSKRERYFSDQDQPETAARAKAKYEEILNNFNKPELKAGILEKLQKYIDRL</sequence>
<evidence type="ECO:0000256" key="3">
    <source>
        <dbReference type="ARBA" id="ARBA00022679"/>
    </source>
</evidence>
<accession>A0A931FAZ6</accession>
<keyword evidence="6" id="KW-1185">Reference proteome</keyword>
<dbReference type="GO" id="GO:0015948">
    <property type="term" value="P:methanogenesis"/>
    <property type="evidence" value="ECO:0007669"/>
    <property type="project" value="UniProtKB-UniRule"/>
</dbReference>
<evidence type="ECO:0000256" key="4">
    <source>
        <dbReference type="PIRNR" id="PIRNR037567"/>
    </source>
</evidence>
<evidence type="ECO:0000256" key="2">
    <source>
        <dbReference type="ARBA" id="ARBA00022603"/>
    </source>
</evidence>
<evidence type="ECO:0000313" key="6">
    <source>
        <dbReference type="Proteomes" id="UP000621436"/>
    </source>
</evidence>
<keyword evidence="3 4" id="KW-0808">Transferase</keyword>
<dbReference type="GO" id="GO:0032259">
    <property type="term" value="P:methylation"/>
    <property type="evidence" value="ECO:0007669"/>
    <property type="project" value="UniProtKB-KW"/>
</dbReference>
<dbReference type="InterPro" id="IPR038601">
    <property type="entry name" value="MttB-like_sf"/>
</dbReference>
<protein>
    <recommendedName>
        <fullName evidence="4">Methyltransferase</fullName>
        <ecNumber evidence="4">2.1.1.-</ecNumber>
    </recommendedName>
</protein>
<dbReference type="Proteomes" id="UP000621436">
    <property type="component" value="Unassembled WGS sequence"/>
</dbReference>
<dbReference type="PIRSF" id="PIRSF037567">
    <property type="entry name" value="MTTB_MeTrfase"/>
    <property type="match status" value="1"/>
</dbReference>
<dbReference type="Pfam" id="PF06253">
    <property type="entry name" value="MTTB"/>
    <property type="match status" value="1"/>
</dbReference>
<comment type="similarity">
    <text evidence="1 4">Belongs to the trimethylamine methyltransferase family.</text>
</comment>
<organism evidence="5 6">
    <name type="scientific">Halonatronomonas betaini</name>
    <dbReference type="NCBI Taxonomy" id="2778430"/>
    <lineage>
        <taxon>Bacteria</taxon>
        <taxon>Bacillati</taxon>
        <taxon>Bacillota</taxon>
        <taxon>Clostridia</taxon>
        <taxon>Halanaerobiales</taxon>
        <taxon>Halarsenatibacteraceae</taxon>
        <taxon>Halonatronomonas</taxon>
    </lineage>
</organism>
<evidence type="ECO:0000256" key="1">
    <source>
        <dbReference type="ARBA" id="ARBA00007137"/>
    </source>
</evidence>
<dbReference type="InterPro" id="IPR010426">
    <property type="entry name" value="MTTB_MeTrfase"/>
</dbReference>
<comment type="caution">
    <text evidence="5">The sequence shown here is derived from an EMBL/GenBank/DDBJ whole genome shotgun (WGS) entry which is preliminary data.</text>
</comment>
<dbReference type="AlphaFoldDB" id="A0A931FAZ6"/>
<dbReference type="EC" id="2.1.1.-" evidence="4"/>
<proteinExistence type="inferred from homology"/>
<name>A0A931FAZ6_9FIRM</name>